<comment type="caution">
    <text evidence="2">The sequence shown here is derived from an EMBL/GenBank/DDBJ whole genome shotgun (WGS) entry which is preliminary data.</text>
</comment>
<evidence type="ECO:0000256" key="1">
    <source>
        <dbReference type="SAM" id="Phobius"/>
    </source>
</evidence>
<sequence length="159" mass="18554">MHFNILLGFLFPWLLGFYLYLKDKKTVLSIAPFSSLVAHLFNMLGMHLGLWQVTPFHLFDVSVLPFELGLYAILGSLLVYTIQRTKLNHHLIILIFGASTTLLEQLSFFLGIVHYSNSWNIWWTFISYLTPYYLVYSYYIALKHVSILLCKPPNNSQHH</sequence>
<feature type="transmembrane region" description="Helical" evidence="1">
    <location>
        <begin position="121"/>
        <end position="141"/>
    </location>
</feature>
<keyword evidence="1" id="KW-0472">Membrane</keyword>
<dbReference type="AlphaFoldDB" id="A0A841KX28"/>
<dbReference type="Proteomes" id="UP000579281">
    <property type="component" value="Unassembled WGS sequence"/>
</dbReference>
<protein>
    <submittedName>
        <fullName evidence="2">Uncharacterized protein</fullName>
    </submittedName>
</protein>
<evidence type="ECO:0000313" key="2">
    <source>
        <dbReference type="EMBL" id="MBB6214739.1"/>
    </source>
</evidence>
<reference evidence="2 3" key="1">
    <citation type="submission" date="2020-08" db="EMBL/GenBank/DDBJ databases">
        <title>Genomic Encyclopedia of Type Strains, Phase IV (KMG-IV): sequencing the most valuable type-strain genomes for metagenomic binning, comparative biology and taxonomic classification.</title>
        <authorList>
            <person name="Goeker M."/>
        </authorList>
    </citation>
    <scope>NUCLEOTIDE SEQUENCE [LARGE SCALE GENOMIC DNA]</scope>
    <source>
        <strain evidence="2 3">DSM 103526</strain>
    </source>
</reference>
<dbReference type="NCBIfam" id="NF041644">
    <property type="entry name" value="CBO0543_fam"/>
    <property type="match status" value="1"/>
</dbReference>
<keyword evidence="1" id="KW-0812">Transmembrane</keyword>
<evidence type="ECO:0000313" key="3">
    <source>
        <dbReference type="Proteomes" id="UP000579281"/>
    </source>
</evidence>
<dbReference type="RefSeq" id="WP_184308398.1">
    <property type="nucleotide sequence ID" value="NZ_JACHEN010000003.1"/>
</dbReference>
<proteinExistence type="predicted"/>
<keyword evidence="3" id="KW-1185">Reference proteome</keyword>
<feature type="transmembrane region" description="Helical" evidence="1">
    <location>
        <begin position="63"/>
        <end position="82"/>
    </location>
</feature>
<keyword evidence="1" id="KW-1133">Transmembrane helix</keyword>
<accession>A0A841KX28</accession>
<feature type="transmembrane region" description="Helical" evidence="1">
    <location>
        <begin position="91"/>
        <end position="115"/>
    </location>
</feature>
<name>A0A841KX28_9FIRM</name>
<dbReference type="EMBL" id="JACHEN010000003">
    <property type="protein sequence ID" value="MBB6214739.1"/>
    <property type="molecule type" value="Genomic_DNA"/>
</dbReference>
<feature type="transmembrane region" description="Helical" evidence="1">
    <location>
        <begin position="33"/>
        <end position="51"/>
    </location>
</feature>
<organism evidence="2 3">
    <name type="scientific">Anaerosolibacter carboniphilus</name>
    <dbReference type="NCBI Taxonomy" id="1417629"/>
    <lineage>
        <taxon>Bacteria</taxon>
        <taxon>Bacillati</taxon>
        <taxon>Bacillota</taxon>
        <taxon>Clostridia</taxon>
        <taxon>Peptostreptococcales</taxon>
        <taxon>Thermotaleaceae</taxon>
        <taxon>Anaerosolibacter</taxon>
    </lineage>
</organism>
<feature type="transmembrane region" description="Helical" evidence="1">
    <location>
        <begin position="6"/>
        <end position="21"/>
    </location>
</feature>
<dbReference type="InterPro" id="IPR048147">
    <property type="entry name" value="CBO0543-like"/>
</dbReference>
<gene>
    <name evidence="2" type="ORF">HNQ80_000822</name>
</gene>